<dbReference type="InterPro" id="IPR047125">
    <property type="entry name" value="DCTN5"/>
</dbReference>
<dbReference type="EMBL" id="LN890962">
    <property type="protein sequence ID" value="CUS14091.1"/>
    <property type="molecule type" value="Genomic_DNA"/>
</dbReference>
<proteinExistence type="inferred from homology"/>
<keyword evidence="3" id="KW-0206">Cytoskeleton</keyword>
<comment type="similarity">
    <text evidence="4">Belongs to the dynactin subunits 5/6 family. Dynactin subunit 5 subfamily.</text>
</comment>
<keyword evidence="7" id="KW-1185">Reference proteome</keyword>
<dbReference type="Pfam" id="PF21711">
    <property type="entry name" value="DCTN5"/>
    <property type="match status" value="1"/>
</dbReference>
<sequence length="187" mass="20225">MPPKQTKGEYIETDTGNKVSRKSVILGSQNIILGGKTIIQADCTIRGDLRRTVAPGQNSGNVAIAVGRYCFLSRSSVLRPPGRTHQKTFSYYPMKIGDHVFVGEGCVVEAALIGSYVHIAKDCVIGKFAIIKDCVKIEEGTVIAPNTVIPSFSLVSGRPGVVIDELPETAQEGLECRSPNHLMRSIR</sequence>
<dbReference type="InterPro" id="IPR011004">
    <property type="entry name" value="Trimer_LpxA-like_sf"/>
</dbReference>
<reference evidence="6" key="1">
    <citation type="submission" date="2015-10" db="EMBL/GenBank/DDBJ databases">
        <authorList>
            <person name="Regsiter A."/>
            <person name="william w."/>
        </authorList>
    </citation>
    <scope>NUCLEOTIDE SEQUENCE</scope>
    <source>
        <strain evidence="6">Montdore</strain>
    </source>
</reference>
<name>A0A292Q4S4_9PEZI</name>
<accession>A0A292Q4S4</accession>
<dbReference type="Gene3D" id="2.160.10.10">
    <property type="entry name" value="Hexapeptide repeat proteins"/>
    <property type="match status" value="1"/>
</dbReference>
<keyword evidence="2" id="KW-0963">Cytoplasm</keyword>
<comment type="subcellular location">
    <subcellularLocation>
        <location evidence="1">Cytoplasm</location>
        <location evidence="1">Cytoskeleton</location>
    </subcellularLocation>
</comment>
<protein>
    <recommendedName>
        <fullName evidence="5">Dynactin subunit 5</fullName>
    </recommendedName>
</protein>
<evidence type="ECO:0000256" key="4">
    <source>
        <dbReference type="ARBA" id="ARBA00034706"/>
    </source>
</evidence>
<dbReference type="PANTHER" id="PTHR46126">
    <property type="entry name" value="DYNACTIN SUBUNIT 5"/>
    <property type="match status" value="1"/>
</dbReference>
<evidence type="ECO:0000256" key="5">
    <source>
        <dbReference type="ARBA" id="ARBA00034865"/>
    </source>
</evidence>
<dbReference type="SUPFAM" id="SSF51161">
    <property type="entry name" value="Trimeric LpxA-like enzymes"/>
    <property type="match status" value="1"/>
</dbReference>
<evidence type="ECO:0000256" key="1">
    <source>
        <dbReference type="ARBA" id="ARBA00004245"/>
    </source>
</evidence>
<dbReference type="CDD" id="cd03359">
    <property type="entry name" value="LbH_Dynactin_5"/>
    <property type="match status" value="1"/>
</dbReference>
<dbReference type="PANTHER" id="PTHR46126:SF1">
    <property type="entry name" value="DYNACTIN SUBUNIT 5"/>
    <property type="match status" value="1"/>
</dbReference>
<organism evidence="6 7">
    <name type="scientific">Tuber aestivum</name>
    <name type="common">summer truffle</name>
    <dbReference type="NCBI Taxonomy" id="59557"/>
    <lineage>
        <taxon>Eukaryota</taxon>
        <taxon>Fungi</taxon>
        <taxon>Dikarya</taxon>
        <taxon>Ascomycota</taxon>
        <taxon>Pezizomycotina</taxon>
        <taxon>Pezizomycetes</taxon>
        <taxon>Pezizales</taxon>
        <taxon>Tuberaceae</taxon>
        <taxon>Tuber</taxon>
    </lineage>
</organism>
<dbReference type="GO" id="GO:0005869">
    <property type="term" value="C:dynactin complex"/>
    <property type="evidence" value="ECO:0007669"/>
    <property type="project" value="TreeGrafter"/>
</dbReference>
<gene>
    <name evidence="6" type="ORF">GSTUAT00001821001</name>
</gene>
<dbReference type="Proteomes" id="UP001412239">
    <property type="component" value="Unassembled WGS sequence"/>
</dbReference>
<evidence type="ECO:0000313" key="6">
    <source>
        <dbReference type="EMBL" id="CUS14091.1"/>
    </source>
</evidence>
<evidence type="ECO:0000256" key="2">
    <source>
        <dbReference type="ARBA" id="ARBA00022490"/>
    </source>
</evidence>
<evidence type="ECO:0000313" key="7">
    <source>
        <dbReference type="Proteomes" id="UP001412239"/>
    </source>
</evidence>
<evidence type="ECO:0000256" key="3">
    <source>
        <dbReference type="ARBA" id="ARBA00023212"/>
    </source>
</evidence>
<dbReference type="AlphaFoldDB" id="A0A292Q4S4"/>